<dbReference type="PANTHER" id="PTHR45138:SF9">
    <property type="entry name" value="DIGUANYLATE CYCLASE DGCM-RELATED"/>
    <property type="match status" value="1"/>
</dbReference>
<feature type="domain" description="GGDEF" evidence="4">
    <location>
        <begin position="303"/>
        <end position="435"/>
    </location>
</feature>
<accession>A0ABV7HKF7</accession>
<evidence type="ECO:0000256" key="3">
    <source>
        <dbReference type="SAM" id="Phobius"/>
    </source>
</evidence>
<dbReference type="Pfam" id="PF00990">
    <property type="entry name" value="GGDEF"/>
    <property type="match status" value="1"/>
</dbReference>
<reference evidence="6" key="1">
    <citation type="journal article" date="2019" name="Int. J. Syst. Evol. Microbiol.">
        <title>The Global Catalogue of Microorganisms (GCM) 10K type strain sequencing project: providing services to taxonomists for standard genome sequencing and annotation.</title>
        <authorList>
            <consortium name="The Broad Institute Genomics Platform"/>
            <consortium name="The Broad Institute Genome Sequencing Center for Infectious Disease"/>
            <person name="Wu L."/>
            <person name="Ma J."/>
        </authorList>
    </citation>
    <scope>NUCLEOTIDE SEQUENCE [LARGE SCALE GENOMIC DNA]</scope>
    <source>
        <strain evidence="6">KCTC 52141</strain>
    </source>
</reference>
<dbReference type="InterPro" id="IPR029787">
    <property type="entry name" value="Nucleotide_cyclase"/>
</dbReference>
<keyword evidence="3" id="KW-0812">Transmembrane</keyword>
<dbReference type="RefSeq" id="WP_382414257.1">
    <property type="nucleotide sequence ID" value="NZ_AP031500.1"/>
</dbReference>
<name>A0ABV7HKF7_9GAMM</name>
<evidence type="ECO:0000313" key="6">
    <source>
        <dbReference type="Proteomes" id="UP001595548"/>
    </source>
</evidence>
<gene>
    <name evidence="5" type="ORF">ACFOEB_02935</name>
</gene>
<organism evidence="5 6">
    <name type="scientific">Gilvimarinus japonicus</name>
    <dbReference type="NCBI Taxonomy" id="1796469"/>
    <lineage>
        <taxon>Bacteria</taxon>
        <taxon>Pseudomonadati</taxon>
        <taxon>Pseudomonadota</taxon>
        <taxon>Gammaproteobacteria</taxon>
        <taxon>Cellvibrionales</taxon>
        <taxon>Cellvibrionaceae</taxon>
        <taxon>Gilvimarinus</taxon>
    </lineage>
</organism>
<dbReference type="PANTHER" id="PTHR45138">
    <property type="entry name" value="REGULATORY COMPONENTS OF SENSORY TRANSDUCTION SYSTEM"/>
    <property type="match status" value="1"/>
</dbReference>
<protein>
    <recommendedName>
        <fullName evidence="1">diguanylate cyclase</fullName>
        <ecNumber evidence="1">2.7.7.65</ecNumber>
    </recommendedName>
</protein>
<dbReference type="Proteomes" id="UP001595548">
    <property type="component" value="Unassembled WGS sequence"/>
</dbReference>
<dbReference type="CDD" id="cd01949">
    <property type="entry name" value="GGDEF"/>
    <property type="match status" value="1"/>
</dbReference>
<keyword evidence="3" id="KW-1133">Transmembrane helix</keyword>
<dbReference type="EC" id="2.7.7.65" evidence="1"/>
<dbReference type="PROSITE" id="PS50887">
    <property type="entry name" value="GGDEF"/>
    <property type="match status" value="1"/>
</dbReference>
<evidence type="ECO:0000259" key="4">
    <source>
        <dbReference type="PROSITE" id="PS50887"/>
    </source>
</evidence>
<dbReference type="SUPFAM" id="SSF55073">
    <property type="entry name" value="Nucleotide cyclase"/>
    <property type="match status" value="1"/>
</dbReference>
<comment type="catalytic activity">
    <reaction evidence="2">
        <text>2 GTP = 3',3'-c-di-GMP + 2 diphosphate</text>
        <dbReference type="Rhea" id="RHEA:24898"/>
        <dbReference type="ChEBI" id="CHEBI:33019"/>
        <dbReference type="ChEBI" id="CHEBI:37565"/>
        <dbReference type="ChEBI" id="CHEBI:58805"/>
        <dbReference type="EC" id="2.7.7.65"/>
    </reaction>
</comment>
<feature type="transmembrane region" description="Helical" evidence="3">
    <location>
        <begin position="221"/>
        <end position="245"/>
    </location>
</feature>
<dbReference type="Gene3D" id="3.30.70.270">
    <property type="match status" value="1"/>
</dbReference>
<evidence type="ECO:0000256" key="1">
    <source>
        <dbReference type="ARBA" id="ARBA00012528"/>
    </source>
</evidence>
<evidence type="ECO:0000313" key="5">
    <source>
        <dbReference type="EMBL" id="MFC3154142.1"/>
    </source>
</evidence>
<proteinExistence type="predicted"/>
<dbReference type="NCBIfam" id="TIGR00254">
    <property type="entry name" value="GGDEF"/>
    <property type="match status" value="1"/>
</dbReference>
<dbReference type="InterPro" id="IPR043128">
    <property type="entry name" value="Rev_trsase/Diguanyl_cyclase"/>
</dbReference>
<dbReference type="InterPro" id="IPR000160">
    <property type="entry name" value="GGDEF_dom"/>
</dbReference>
<comment type="caution">
    <text evidence="5">The sequence shown here is derived from an EMBL/GenBank/DDBJ whole genome shotgun (WGS) entry which is preliminary data.</text>
</comment>
<keyword evidence="3" id="KW-0472">Membrane</keyword>
<dbReference type="SMART" id="SM00267">
    <property type="entry name" value="GGDEF"/>
    <property type="match status" value="1"/>
</dbReference>
<dbReference type="InterPro" id="IPR050469">
    <property type="entry name" value="Diguanylate_Cyclase"/>
</dbReference>
<keyword evidence="6" id="KW-1185">Reference proteome</keyword>
<evidence type="ECO:0000256" key="2">
    <source>
        <dbReference type="ARBA" id="ARBA00034247"/>
    </source>
</evidence>
<sequence>MSTQRLAETFPRWLLFAALLLTLLAVVGHQFIPPRVHTLLPDTNATRFIYGDSDTGGGTRVEWLDYEKNAFRCSRVADKPSHYCGFNLALSEDYISGIDIAAFDELRLVMTVNSTKPRLSIFMRNYNPAYSTPDNGDSAQYIVFNVRTEDIDPELVIGLDEFRVADWWLESHDIPRQYIKPEFTNITLIGANFGSNLPVGEHDLEIVRMQLQGPWVAAELWYRWVIGVWLVGGFGFLLIQSVYYARRAKGSERRYRWLQSRHKQLRDQADNLRDMAQRDKLTGLLNRYGLELSLDTLTHHRDMPVALLLLDIDHFKRINDRRGHNQGDKVLIHIANILNDNTRAGDLVARWGGEEFLIVACDIDASEIYTLADKIRTRIFSEECFSAEQPLSVSASVGAVQWRPDETFEQSLHRADELLYQAKGIGRNCAVTDQPATHG</sequence>
<dbReference type="EMBL" id="JBHRTL010000004">
    <property type="protein sequence ID" value="MFC3154142.1"/>
    <property type="molecule type" value="Genomic_DNA"/>
</dbReference>